<feature type="transmembrane region" description="Helical" evidence="7">
    <location>
        <begin position="235"/>
        <end position="253"/>
    </location>
</feature>
<dbReference type="Gene3D" id="1.20.1540.10">
    <property type="entry name" value="Rhomboid-like"/>
    <property type="match status" value="1"/>
</dbReference>
<feature type="transmembrane region" description="Helical" evidence="7">
    <location>
        <begin position="7"/>
        <end position="26"/>
    </location>
</feature>
<gene>
    <name evidence="9" type="ORF">I5M27_02075</name>
</gene>
<dbReference type="Pfam" id="PF01694">
    <property type="entry name" value="Rhomboid"/>
    <property type="match status" value="2"/>
</dbReference>
<dbReference type="GO" id="GO:0008233">
    <property type="term" value="F:peptidase activity"/>
    <property type="evidence" value="ECO:0007669"/>
    <property type="project" value="UniProtKB-KW"/>
</dbReference>
<evidence type="ECO:0000313" key="9">
    <source>
        <dbReference type="EMBL" id="MBK0401753.1"/>
    </source>
</evidence>
<keyword evidence="10" id="KW-1185">Reference proteome</keyword>
<proteinExistence type="inferred from homology"/>
<feature type="transmembrane region" description="Helical" evidence="7">
    <location>
        <begin position="84"/>
        <end position="102"/>
    </location>
</feature>
<dbReference type="PANTHER" id="PTHR43731:SF14">
    <property type="entry name" value="PRESENILIN-ASSOCIATED RHOMBOID-LIKE PROTEIN, MITOCHONDRIAL"/>
    <property type="match status" value="1"/>
</dbReference>
<keyword evidence="6 7" id="KW-0472">Membrane</keyword>
<reference evidence="9 10" key="1">
    <citation type="submission" date="2020-12" db="EMBL/GenBank/DDBJ databases">
        <title>Bacterial novel species Adhaeribacter sp. BT258 isolated from soil.</title>
        <authorList>
            <person name="Jung H.-Y."/>
        </authorList>
    </citation>
    <scope>NUCLEOTIDE SEQUENCE [LARGE SCALE GENOMIC DNA]</scope>
    <source>
        <strain evidence="9 10">BT258</strain>
    </source>
</reference>
<keyword evidence="9" id="KW-0645">Protease</keyword>
<protein>
    <submittedName>
        <fullName evidence="9">Rhomboid family intramembrane serine protease</fullName>
    </submittedName>
</protein>
<dbReference type="Proteomes" id="UP000644147">
    <property type="component" value="Unassembled WGS sequence"/>
</dbReference>
<evidence type="ECO:0000256" key="2">
    <source>
        <dbReference type="ARBA" id="ARBA00009045"/>
    </source>
</evidence>
<keyword evidence="3 7" id="KW-0812">Transmembrane</keyword>
<feature type="transmembrane region" description="Helical" evidence="7">
    <location>
        <begin position="46"/>
        <end position="72"/>
    </location>
</feature>
<evidence type="ECO:0000259" key="8">
    <source>
        <dbReference type="Pfam" id="PF01694"/>
    </source>
</evidence>
<evidence type="ECO:0000256" key="6">
    <source>
        <dbReference type="ARBA" id="ARBA00023136"/>
    </source>
</evidence>
<dbReference type="SUPFAM" id="SSF144091">
    <property type="entry name" value="Rhomboid-like"/>
    <property type="match status" value="1"/>
</dbReference>
<dbReference type="PANTHER" id="PTHR43731">
    <property type="entry name" value="RHOMBOID PROTEASE"/>
    <property type="match status" value="1"/>
</dbReference>
<evidence type="ECO:0000256" key="7">
    <source>
        <dbReference type="SAM" id="Phobius"/>
    </source>
</evidence>
<dbReference type="GO" id="GO:0006508">
    <property type="term" value="P:proteolysis"/>
    <property type="evidence" value="ECO:0007669"/>
    <property type="project" value="UniProtKB-KW"/>
</dbReference>
<organism evidence="9 10">
    <name type="scientific">Adhaeribacter terrigena</name>
    <dbReference type="NCBI Taxonomy" id="2793070"/>
    <lineage>
        <taxon>Bacteria</taxon>
        <taxon>Pseudomonadati</taxon>
        <taxon>Bacteroidota</taxon>
        <taxon>Cytophagia</taxon>
        <taxon>Cytophagales</taxon>
        <taxon>Hymenobacteraceae</taxon>
        <taxon>Adhaeribacter</taxon>
    </lineage>
</organism>
<dbReference type="InterPro" id="IPR050925">
    <property type="entry name" value="Rhomboid_protease_S54"/>
</dbReference>
<dbReference type="RefSeq" id="WP_200504366.1">
    <property type="nucleotide sequence ID" value="NZ_JAEHFX010000001.1"/>
</dbReference>
<dbReference type="InterPro" id="IPR022764">
    <property type="entry name" value="Peptidase_S54_rhomboid_dom"/>
</dbReference>
<sequence>MFQLTPTVKALLIMNLVIFVMTNFIFPEAMQQFALYGFQSDKFRGYQLFTHMFLHAGWGHIFSNMFSLFIFGPMLEYRWGGNRFLVFYLVCGLGASLLYQGIRTYEIMDMKKDVAVYAENPSPLAFSQFLDEHLGGRYNPEAVAQYKREADNQEMVQATIESVKSVYNDLVQNGKMVGASGAVFALLMAFGMLFPNTELMLLFFPFPIKAKYFVLFYGAYELYAGLARNPGDNVAHFAHLGGMLFAYILLKIWERHDRKNFY</sequence>
<comment type="caution">
    <text evidence="9">The sequence shown here is derived from an EMBL/GenBank/DDBJ whole genome shotgun (WGS) entry which is preliminary data.</text>
</comment>
<evidence type="ECO:0000256" key="5">
    <source>
        <dbReference type="ARBA" id="ARBA00022989"/>
    </source>
</evidence>
<feature type="transmembrane region" description="Helical" evidence="7">
    <location>
        <begin position="201"/>
        <end position="220"/>
    </location>
</feature>
<evidence type="ECO:0000256" key="1">
    <source>
        <dbReference type="ARBA" id="ARBA00004141"/>
    </source>
</evidence>
<feature type="domain" description="Peptidase S54 rhomboid" evidence="8">
    <location>
        <begin position="173"/>
        <end position="250"/>
    </location>
</feature>
<keyword evidence="4" id="KW-0378">Hydrolase</keyword>
<feature type="transmembrane region" description="Helical" evidence="7">
    <location>
        <begin position="176"/>
        <end position="194"/>
    </location>
</feature>
<dbReference type="EMBL" id="JAEHFX010000001">
    <property type="protein sequence ID" value="MBK0401753.1"/>
    <property type="molecule type" value="Genomic_DNA"/>
</dbReference>
<feature type="domain" description="Peptidase S54 rhomboid" evidence="8">
    <location>
        <begin position="45"/>
        <end position="102"/>
    </location>
</feature>
<dbReference type="InterPro" id="IPR035952">
    <property type="entry name" value="Rhomboid-like_sf"/>
</dbReference>
<comment type="subcellular location">
    <subcellularLocation>
        <location evidence="1">Membrane</location>
        <topology evidence="1">Multi-pass membrane protein</topology>
    </subcellularLocation>
</comment>
<accession>A0ABS1BXI9</accession>
<comment type="similarity">
    <text evidence="2">Belongs to the peptidase S54 family.</text>
</comment>
<keyword evidence="5 7" id="KW-1133">Transmembrane helix</keyword>
<evidence type="ECO:0000313" key="10">
    <source>
        <dbReference type="Proteomes" id="UP000644147"/>
    </source>
</evidence>
<evidence type="ECO:0000256" key="3">
    <source>
        <dbReference type="ARBA" id="ARBA00022692"/>
    </source>
</evidence>
<evidence type="ECO:0000256" key="4">
    <source>
        <dbReference type="ARBA" id="ARBA00022801"/>
    </source>
</evidence>
<name>A0ABS1BXI9_9BACT</name>